<keyword evidence="2" id="KW-0808">Transferase</keyword>
<dbReference type="eggNOG" id="COG1216">
    <property type="taxonomic scope" value="Bacteria"/>
</dbReference>
<sequence>MKKCSLTIAICTYNRANIISECLASLNKQTVDSTNYTLLVIDNNSTDNTKEIIFSFKDKFAKLVIISEHAQGLSHARNRALEECDTEWLAFLDDDAKAHPNWVSTILETIQKNDFDAFGGPYYAWHHYGPAPRWFPDNFGTYESPQGYGLLTGDTYIPGGNSIIRCAAARATGTFSTKLGMNGKHCGYGEETQFFERMRAAGYRLGYVPHLKIDHCVLPYKYRLRWQICSAFAYGKAEFSSQKYSKRFILLRCLWHYCKSFYAIIRDVISLRASVPIGKIIFKNTRPLFFDAGFLYAYISKIKREYKK</sequence>
<dbReference type="EMBL" id="ABXU01000088">
    <property type="protein sequence ID" value="EEB32126.1"/>
    <property type="molecule type" value="Genomic_DNA"/>
</dbReference>
<dbReference type="HOGENOM" id="CLU_025996_19_2_7"/>
<reference evidence="2 3" key="1">
    <citation type="submission" date="2008-10" db="EMBL/GenBank/DDBJ databases">
        <title>Draft genome sequence of Desulvovibrio piger (ATCC 29098).</title>
        <authorList>
            <person name="Sudarsanam P."/>
            <person name="Ley R."/>
            <person name="Guruge J."/>
            <person name="Turnbaugh P.J."/>
            <person name="Mahowald M."/>
            <person name="Liep D."/>
            <person name="Gordon J."/>
        </authorList>
    </citation>
    <scope>NUCLEOTIDE SEQUENCE [LARGE SCALE GENOMIC DNA]</scope>
    <source>
        <strain evidence="2 3">ATCC 29098</strain>
    </source>
</reference>
<dbReference type="Gene3D" id="3.90.550.10">
    <property type="entry name" value="Spore Coat Polysaccharide Biosynthesis Protein SpsA, Chain A"/>
    <property type="match status" value="1"/>
</dbReference>
<dbReference type="AlphaFoldDB" id="B6WY70"/>
<evidence type="ECO:0000313" key="2">
    <source>
        <dbReference type="EMBL" id="EEB32126.1"/>
    </source>
</evidence>
<dbReference type="InterPro" id="IPR029044">
    <property type="entry name" value="Nucleotide-diphossugar_trans"/>
</dbReference>
<name>B6WY70_9BACT</name>
<comment type="caution">
    <text evidence="2">The sequence shown here is derived from an EMBL/GenBank/DDBJ whole genome shotgun (WGS) entry which is preliminary data.</text>
</comment>
<dbReference type="Pfam" id="PF00535">
    <property type="entry name" value="Glycos_transf_2"/>
    <property type="match status" value="1"/>
</dbReference>
<dbReference type="PANTHER" id="PTHR43685:SF2">
    <property type="entry name" value="GLYCOSYLTRANSFERASE 2-LIKE DOMAIN-CONTAINING PROTEIN"/>
    <property type="match status" value="1"/>
</dbReference>
<organism evidence="2 3">
    <name type="scientific">Desulfovibrio piger ATCC 29098</name>
    <dbReference type="NCBI Taxonomy" id="411464"/>
    <lineage>
        <taxon>Bacteria</taxon>
        <taxon>Pseudomonadati</taxon>
        <taxon>Thermodesulfobacteriota</taxon>
        <taxon>Desulfovibrionia</taxon>
        <taxon>Desulfovibrionales</taxon>
        <taxon>Desulfovibrionaceae</taxon>
        <taxon>Desulfovibrio</taxon>
    </lineage>
</organism>
<dbReference type="Proteomes" id="UP000003676">
    <property type="component" value="Unassembled WGS sequence"/>
</dbReference>
<evidence type="ECO:0000313" key="3">
    <source>
        <dbReference type="Proteomes" id="UP000003676"/>
    </source>
</evidence>
<accession>B6WY70</accession>
<dbReference type="InterPro" id="IPR050834">
    <property type="entry name" value="Glycosyltransf_2"/>
</dbReference>
<dbReference type="GO" id="GO:0016757">
    <property type="term" value="F:glycosyltransferase activity"/>
    <property type="evidence" value="ECO:0007669"/>
    <property type="project" value="UniProtKB-KW"/>
</dbReference>
<reference evidence="2 3" key="2">
    <citation type="submission" date="2008-10" db="EMBL/GenBank/DDBJ databases">
        <authorList>
            <person name="Fulton L."/>
            <person name="Clifton S."/>
            <person name="Fulton B."/>
            <person name="Xu J."/>
            <person name="Minx P."/>
            <person name="Pepin K.H."/>
            <person name="Johnson M."/>
            <person name="Bhonagiri V."/>
            <person name="Nash W.E."/>
            <person name="Mardis E.R."/>
            <person name="Wilson R.K."/>
        </authorList>
    </citation>
    <scope>NUCLEOTIDE SEQUENCE [LARGE SCALE GENOMIC DNA]</scope>
    <source>
        <strain evidence="2 3">ATCC 29098</strain>
    </source>
</reference>
<keyword evidence="2" id="KW-0328">Glycosyltransferase</keyword>
<evidence type="ECO:0000259" key="1">
    <source>
        <dbReference type="Pfam" id="PF00535"/>
    </source>
</evidence>
<gene>
    <name evidence="2" type="ORF">DESPIG_03046</name>
</gene>
<dbReference type="PANTHER" id="PTHR43685">
    <property type="entry name" value="GLYCOSYLTRANSFERASE"/>
    <property type="match status" value="1"/>
</dbReference>
<dbReference type="OrthoDB" id="5291101at2"/>
<dbReference type="RefSeq" id="WP_006009184.1">
    <property type="nucleotide sequence ID" value="NZ_DS996361.1"/>
</dbReference>
<protein>
    <submittedName>
        <fullName evidence="2">Glycosyltransferase, group 2 family protein</fullName>
        <ecNumber evidence="2">2.4.-.-</ecNumber>
    </submittedName>
</protein>
<proteinExistence type="predicted"/>
<dbReference type="SUPFAM" id="SSF53448">
    <property type="entry name" value="Nucleotide-diphospho-sugar transferases"/>
    <property type="match status" value="1"/>
</dbReference>
<dbReference type="InterPro" id="IPR001173">
    <property type="entry name" value="Glyco_trans_2-like"/>
</dbReference>
<dbReference type="EC" id="2.4.-.-" evidence="2"/>
<feature type="domain" description="Glycosyltransferase 2-like" evidence="1">
    <location>
        <begin position="7"/>
        <end position="167"/>
    </location>
</feature>